<dbReference type="RefSeq" id="WP_011745708.1">
    <property type="nucleotide sequence ID" value="NC_008639.1"/>
</dbReference>
<evidence type="ECO:0000313" key="4">
    <source>
        <dbReference type="Proteomes" id="UP000008701"/>
    </source>
</evidence>
<feature type="region of interest" description="Disordered" evidence="1">
    <location>
        <begin position="337"/>
        <end position="387"/>
    </location>
</feature>
<keyword evidence="2" id="KW-0732">Signal</keyword>
<feature type="region of interest" description="Disordered" evidence="1">
    <location>
        <begin position="221"/>
        <end position="262"/>
    </location>
</feature>
<dbReference type="eggNOG" id="COG3087">
    <property type="taxonomic scope" value="Bacteria"/>
</dbReference>
<evidence type="ECO:0000256" key="1">
    <source>
        <dbReference type="SAM" id="MobiDB-lite"/>
    </source>
</evidence>
<organism evidence="3 4">
    <name type="scientific">Chlorobium phaeobacteroides (strain DSM 266 / SMG 266 / 2430)</name>
    <dbReference type="NCBI Taxonomy" id="290317"/>
    <lineage>
        <taxon>Bacteria</taxon>
        <taxon>Pseudomonadati</taxon>
        <taxon>Chlorobiota</taxon>
        <taxon>Chlorobiia</taxon>
        <taxon>Chlorobiales</taxon>
        <taxon>Chlorobiaceae</taxon>
        <taxon>Chlorobium/Pelodictyon group</taxon>
        <taxon>Chlorobium</taxon>
    </lineage>
</organism>
<feature type="region of interest" description="Disordered" evidence="1">
    <location>
        <begin position="154"/>
        <end position="174"/>
    </location>
</feature>
<feature type="region of interest" description="Disordered" evidence="1">
    <location>
        <begin position="114"/>
        <end position="141"/>
    </location>
</feature>
<dbReference type="KEGG" id="cph:Cpha266_1885"/>
<evidence type="ECO:0000256" key="2">
    <source>
        <dbReference type="SAM" id="SignalP"/>
    </source>
</evidence>
<dbReference type="EMBL" id="CP000492">
    <property type="protein sequence ID" value="ABL65901.1"/>
    <property type="molecule type" value="Genomic_DNA"/>
</dbReference>
<evidence type="ECO:0000313" key="3">
    <source>
        <dbReference type="EMBL" id="ABL65901.1"/>
    </source>
</evidence>
<accession>A1BHM4</accession>
<name>A1BHM4_CHLPD</name>
<sequence length="459" mass="47855" precursor="true">MGLSGLKGVALLAALLSASYSNQLPLFAAETSYAPEILQYVSEDKAYLLETLRQKVTKPSEKIILDALLTEDGAQAALLYQKQLREYPDPSFDALSSSRVAAYQSALNQPITLSPLARNTSKPAAPPGSLKPGIKKETKTTVASVATPLASTLAANRSGETKSISPPPAVPPELQTKTVMPADLAANNKTAAQATVGNADKPGGSTLAANQLELNRQIKLPPLVRDISQEPSGTGTPKSGKKTSLKTPSATPGKFAGSASSANQSALNMLGTLPPATPVVPSGATPAVKPASSKLAPNQLALNRQIKLPRLERDFPLQPGPSLTLKSNDKAAIKTSVVPVEQGKPDSSKPATAVPPATPAAPSDTSRKAATKENKKPDTASALNPATSNSGLYTLQFGYFKTRKNAELLLEKISPNYPAIIADHGEAHAVMLKKTYPSKKEAISAATTIPFTSIVVPVN</sequence>
<feature type="chain" id="PRO_5002632408" evidence="2">
    <location>
        <begin position="29"/>
        <end position="459"/>
    </location>
</feature>
<protein>
    <submittedName>
        <fullName evidence="3">Sporulation domain protein</fullName>
    </submittedName>
</protein>
<keyword evidence="4" id="KW-1185">Reference proteome</keyword>
<dbReference type="HOGENOM" id="CLU_595425_0_0_10"/>
<feature type="compositionally biased region" description="Basic and acidic residues" evidence="1">
    <location>
        <begin position="365"/>
        <end position="378"/>
    </location>
</feature>
<feature type="signal peptide" evidence="2">
    <location>
        <begin position="1"/>
        <end position="28"/>
    </location>
</feature>
<gene>
    <name evidence="3" type="ordered locus">Cpha266_1885</name>
</gene>
<dbReference type="OrthoDB" id="597560at2"/>
<dbReference type="Proteomes" id="UP000008701">
    <property type="component" value="Chromosome"/>
</dbReference>
<proteinExistence type="predicted"/>
<dbReference type="eggNOG" id="COG3266">
    <property type="taxonomic scope" value="Bacteria"/>
</dbReference>
<dbReference type="STRING" id="290317.Cpha266_1885"/>
<dbReference type="AlphaFoldDB" id="A1BHM4"/>
<reference evidence="3 4" key="1">
    <citation type="submission" date="2006-12" db="EMBL/GenBank/DDBJ databases">
        <title>Complete sequence of Chlorobium phaeobacteroides DSM 266.</title>
        <authorList>
            <consortium name="US DOE Joint Genome Institute"/>
            <person name="Copeland A."/>
            <person name="Lucas S."/>
            <person name="Lapidus A."/>
            <person name="Barry K."/>
            <person name="Detter J.C."/>
            <person name="Glavina del Rio T."/>
            <person name="Hammon N."/>
            <person name="Israni S."/>
            <person name="Pitluck S."/>
            <person name="Goltsman E."/>
            <person name="Schmutz J."/>
            <person name="Larimer F."/>
            <person name="Land M."/>
            <person name="Hauser L."/>
            <person name="Mikhailova N."/>
            <person name="Li T."/>
            <person name="Overmann J."/>
            <person name="Bryant D.A."/>
            <person name="Richardson P."/>
        </authorList>
    </citation>
    <scope>NUCLEOTIDE SEQUENCE [LARGE SCALE GENOMIC DNA]</scope>
    <source>
        <strain evidence="3 4">DSM 266</strain>
    </source>
</reference>